<protein>
    <submittedName>
        <fullName evidence="1">Uncharacterized protein</fullName>
    </submittedName>
</protein>
<reference evidence="1" key="1">
    <citation type="journal article" date="2021" name="Proc. Natl. Acad. Sci. U.S.A.">
        <title>A Catalog of Tens of Thousands of Viruses from Human Metagenomes Reveals Hidden Associations with Chronic Diseases.</title>
        <authorList>
            <person name="Tisza M.J."/>
            <person name="Buck C.B."/>
        </authorList>
    </citation>
    <scope>NUCLEOTIDE SEQUENCE</scope>
    <source>
        <strain evidence="1">CtOWj17</strain>
    </source>
</reference>
<sequence>MANLAVVYYFSHFLVLKLARMKSLPYICSV</sequence>
<proteinExistence type="predicted"/>
<organism evidence="1">
    <name type="scientific">Siphoviridae sp. ctOWj17</name>
    <dbReference type="NCBI Taxonomy" id="2826312"/>
    <lineage>
        <taxon>Viruses</taxon>
        <taxon>Duplodnaviria</taxon>
        <taxon>Heunggongvirae</taxon>
        <taxon>Uroviricota</taxon>
        <taxon>Caudoviricetes</taxon>
    </lineage>
</organism>
<accession>A0A8S5QTD9</accession>
<evidence type="ECO:0000313" key="1">
    <source>
        <dbReference type="EMBL" id="DAE21924.1"/>
    </source>
</evidence>
<name>A0A8S5QTD9_9CAUD</name>
<dbReference type="EMBL" id="BK015721">
    <property type="protein sequence ID" value="DAE21924.1"/>
    <property type="molecule type" value="Genomic_DNA"/>
</dbReference>